<evidence type="ECO:0000313" key="7">
    <source>
        <dbReference type="Proteomes" id="UP000663814"/>
    </source>
</evidence>
<dbReference type="Proteomes" id="UP000663814">
    <property type="component" value="Unassembled WGS sequence"/>
</dbReference>
<evidence type="ECO:0000256" key="3">
    <source>
        <dbReference type="ARBA" id="ARBA00022553"/>
    </source>
</evidence>
<comment type="caution">
    <text evidence="6">The sequence shown here is derived from an EMBL/GenBank/DDBJ whole genome shotgun (WGS) entry which is preliminary data.</text>
</comment>
<gene>
    <name evidence="6" type="ORF">I4W93_003120</name>
</gene>
<dbReference type="PANTHER" id="PTHR43547:SF2">
    <property type="entry name" value="HYBRID SIGNAL TRANSDUCTION HISTIDINE KINASE C"/>
    <property type="match status" value="1"/>
</dbReference>
<reference evidence="6 7" key="2">
    <citation type="submission" date="2021-08" db="EMBL/GenBank/DDBJ databases">
        <title>Rheinheimera aquimaris sp. nov., isolated from seawater of the East Sea in Korea.</title>
        <authorList>
            <person name="Kim K.H."/>
            <person name="Wenting R."/>
            <person name="Kim K.R."/>
            <person name="Jeon C.O."/>
        </authorList>
    </citation>
    <scope>NUCLEOTIDE SEQUENCE [LARGE SCALE GENOMIC DNA]</scope>
    <source>
        <strain evidence="6 7">MA-13</strain>
    </source>
</reference>
<dbReference type="Gene3D" id="2.130.10.10">
    <property type="entry name" value="YVTN repeat-like/Quinoprotein amine dehydrogenase"/>
    <property type="match status" value="4"/>
</dbReference>
<dbReference type="EC" id="2.7.13.3" evidence="2"/>
<dbReference type="InterPro" id="IPR015943">
    <property type="entry name" value="WD40/YVTN_repeat-like_dom_sf"/>
</dbReference>
<keyword evidence="3" id="KW-0597">Phosphoprotein</keyword>
<dbReference type="InterPro" id="IPR013783">
    <property type="entry name" value="Ig-like_fold"/>
</dbReference>
<evidence type="ECO:0000259" key="5">
    <source>
        <dbReference type="PROSITE" id="PS50109"/>
    </source>
</evidence>
<feature type="domain" description="Histidine kinase" evidence="5">
    <location>
        <begin position="856"/>
        <end position="1076"/>
    </location>
</feature>
<proteinExistence type="predicted"/>
<dbReference type="Gene3D" id="1.10.287.130">
    <property type="match status" value="1"/>
</dbReference>
<dbReference type="InterPro" id="IPR003594">
    <property type="entry name" value="HATPase_dom"/>
</dbReference>
<reference evidence="6 7" key="1">
    <citation type="submission" date="2020-12" db="EMBL/GenBank/DDBJ databases">
        <authorList>
            <person name="Ruan W."/>
            <person name="Khan S.A."/>
            <person name="Jeon C.O."/>
        </authorList>
    </citation>
    <scope>NUCLEOTIDE SEQUENCE [LARGE SCALE GENOMIC DNA]</scope>
    <source>
        <strain evidence="6 7">MA-13</strain>
    </source>
</reference>
<evidence type="ECO:0000313" key="6">
    <source>
        <dbReference type="EMBL" id="MBZ9610583.1"/>
    </source>
</evidence>
<dbReference type="CDD" id="cd16922">
    <property type="entry name" value="HATPase_EvgS-ArcB-TorS-like"/>
    <property type="match status" value="1"/>
</dbReference>
<accession>A0ABS7X4W7</accession>
<dbReference type="EMBL" id="JAERPS020000001">
    <property type="protein sequence ID" value="MBZ9610583.1"/>
    <property type="molecule type" value="Genomic_DNA"/>
</dbReference>
<name>A0ABS7X4W7_9GAMM</name>
<organism evidence="6 7">
    <name type="scientific">Rheinheimera maricola</name>
    <dbReference type="NCBI Taxonomy" id="2793282"/>
    <lineage>
        <taxon>Bacteria</taxon>
        <taxon>Pseudomonadati</taxon>
        <taxon>Pseudomonadota</taxon>
        <taxon>Gammaproteobacteria</taxon>
        <taxon>Chromatiales</taxon>
        <taxon>Chromatiaceae</taxon>
        <taxon>Rheinheimera</taxon>
    </lineage>
</organism>
<feature type="signal peptide" evidence="4">
    <location>
        <begin position="1"/>
        <end position="20"/>
    </location>
</feature>
<dbReference type="PRINTS" id="PR00344">
    <property type="entry name" value="BCTRLSENSOR"/>
</dbReference>
<dbReference type="SUPFAM" id="SSF55874">
    <property type="entry name" value="ATPase domain of HSP90 chaperone/DNA topoisomerase II/histidine kinase"/>
    <property type="match status" value="1"/>
</dbReference>
<evidence type="ECO:0000256" key="2">
    <source>
        <dbReference type="ARBA" id="ARBA00012438"/>
    </source>
</evidence>
<dbReference type="Pfam" id="PF07494">
    <property type="entry name" value="Reg_prop"/>
    <property type="match status" value="2"/>
</dbReference>
<dbReference type="RefSeq" id="WP_205309891.1">
    <property type="nucleotide sequence ID" value="NZ_JAERPS020000001.1"/>
</dbReference>
<comment type="catalytic activity">
    <reaction evidence="1">
        <text>ATP + protein L-histidine = ADP + protein N-phospho-L-histidine.</text>
        <dbReference type="EC" id="2.7.13.3"/>
    </reaction>
</comment>
<dbReference type="InterPro" id="IPR011110">
    <property type="entry name" value="Reg_prop"/>
</dbReference>
<dbReference type="SUPFAM" id="SSF63829">
    <property type="entry name" value="Calcium-dependent phosphotriesterase"/>
    <property type="match status" value="2"/>
</dbReference>
<dbReference type="SMART" id="SM00387">
    <property type="entry name" value="HATPase_c"/>
    <property type="match status" value="1"/>
</dbReference>
<dbReference type="PANTHER" id="PTHR43547">
    <property type="entry name" value="TWO-COMPONENT HISTIDINE KINASE"/>
    <property type="match status" value="1"/>
</dbReference>
<keyword evidence="7" id="KW-1185">Reference proteome</keyword>
<dbReference type="InterPro" id="IPR005467">
    <property type="entry name" value="His_kinase_dom"/>
</dbReference>
<dbReference type="InterPro" id="IPR004358">
    <property type="entry name" value="Sig_transdc_His_kin-like_C"/>
</dbReference>
<dbReference type="InterPro" id="IPR036890">
    <property type="entry name" value="HATPase_C_sf"/>
</dbReference>
<dbReference type="InterPro" id="IPR003661">
    <property type="entry name" value="HisK_dim/P_dom"/>
</dbReference>
<dbReference type="Pfam" id="PF07495">
    <property type="entry name" value="Y_Y_Y"/>
    <property type="match status" value="1"/>
</dbReference>
<evidence type="ECO:0000256" key="4">
    <source>
        <dbReference type="SAM" id="SignalP"/>
    </source>
</evidence>
<evidence type="ECO:0000256" key="1">
    <source>
        <dbReference type="ARBA" id="ARBA00000085"/>
    </source>
</evidence>
<dbReference type="PROSITE" id="PS50109">
    <property type="entry name" value="HIS_KIN"/>
    <property type="match status" value="1"/>
</dbReference>
<dbReference type="InterPro" id="IPR036097">
    <property type="entry name" value="HisK_dim/P_sf"/>
</dbReference>
<feature type="chain" id="PRO_5046392828" description="histidine kinase" evidence="4">
    <location>
        <begin position="21"/>
        <end position="1082"/>
    </location>
</feature>
<dbReference type="Pfam" id="PF02518">
    <property type="entry name" value="HATPase_c"/>
    <property type="match status" value="1"/>
</dbReference>
<dbReference type="Pfam" id="PF00512">
    <property type="entry name" value="HisKA"/>
    <property type="match status" value="1"/>
</dbReference>
<dbReference type="Gene3D" id="3.30.565.10">
    <property type="entry name" value="Histidine kinase-like ATPase, C-terminal domain"/>
    <property type="match status" value="1"/>
</dbReference>
<dbReference type="CDD" id="cd00082">
    <property type="entry name" value="HisKA"/>
    <property type="match status" value="1"/>
</dbReference>
<protein>
    <recommendedName>
        <fullName evidence="2">histidine kinase</fullName>
        <ecNumber evidence="2">2.7.13.3</ecNumber>
    </recommendedName>
</protein>
<dbReference type="SUPFAM" id="SSF47384">
    <property type="entry name" value="Homodimeric domain of signal transducing histidine kinase"/>
    <property type="match status" value="1"/>
</dbReference>
<sequence length="1082" mass="120285">MSFITRCFIFLFSLCFSVSAEQIFSRFGVDDGLPNATIYSIQQDKTGFLWLGSTNSGLLRFDGYRFTEFPVLTAKELEQQQTADVGVILLDDNDNLWAGTWGFGVSMLQAKTGKLRRYTTSEQLAGNQIQALLQDAHRHIWVGTTTGLSRITPDGEVQTIGEAGLRIWSLAEFADGTIWVGSSAGLQSWHPNTGFSELVQLVPGADSLSRDNEIRALKAIGDELWVGSRSGLYRYNTRQQTFKPVVLALGGQTEPIINILTTDTDDSSLLIGSYSGLFRVDLTQHNAQRPPQPALLPNVNVRSILQDRSNVLWLGSRESGLYRSVVSSKAFDSLPLFSEALAQRDAFSVTAVLQWQQQLWLGSIDSVYLIDLNDGKYQQFSTGSRVNAIKATSAGDVYIASDNGLLRYAGDSTLQPVDEPFELSGVVNRNVRDLVIDQNDNLYLGMWGEGVIAWSWRSGTTKHWLPQLAEQAAGNTVQGVFLGSDSQLWVGTRYSGLYQIDLATDMVTRHSTSQDSVIRLPHNDVQCVSEYAGELAVCSRNGLLLYDLKTGLQQHLTSEDGLPANAVLDVVQQQNGRLWVATAKGLGFRPQQHKHVVPYNSSDGMISSELNANAAFAADRIYFGAIAGLVVVTPEQLIVNTVVPAPVLSALVIDRQVAQVKPHQKLWPDIRLMSGQRTLNFEFSALDYQDPARNRFQYKLEGIDADWITTSSQNSAYYANLPVGRYQLWLKASNNHGFYSEATAVATLQVLPHWWQQNWLIYSAIAIFAVLLWLMHQYRLRHIRQINRLLQDTVDNKAKAQLVLETRVTERTRALEESSVTLSLRTLQLERSLDDLAKSNAELKRLDKLKDEFIATVSHELRTPLTAIRGAIGLITQQVVTPGTELYQNMLQTAQTNSERLAHLINDLLDLQKFTTGTFSLSLLPSDLVLLAQQAVLAMQPYASRYQVELQLINKVENKVWVKADSLRIRQVMDNLISNAVKFSAANSTVFVRISQNADALLFEVQDFGVGIPEEFKSRIFEKFSQADGSDSRAKDGSGLGLAICKKIIENHQGHIGFSSSSGQGATFWFKLQLDKTTTLHS</sequence>
<dbReference type="InterPro" id="IPR011123">
    <property type="entry name" value="Y_Y_Y"/>
</dbReference>
<dbReference type="SMART" id="SM00388">
    <property type="entry name" value="HisKA"/>
    <property type="match status" value="1"/>
</dbReference>
<keyword evidence="4" id="KW-0732">Signal</keyword>
<dbReference type="Gene3D" id="2.60.40.10">
    <property type="entry name" value="Immunoglobulins"/>
    <property type="match status" value="1"/>
</dbReference>